<organism evidence="3 4">
    <name type="scientific">Papio anubis</name>
    <name type="common">Olive baboon</name>
    <dbReference type="NCBI Taxonomy" id="9555"/>
    <lineage>
        <taxon>Eukaryota</taxon>
        <taxon>Metazoa</taxon>
        <taxon>Chordata</taxon>
        <taxon>Craniata</taxon>
        <taxon>Vertebrata</taxon>
        <taxon>Euteleostomi</taxon>
        <taxon>Mammalia</taxon>
        <taxon>Eutheria</taxon>
        <taxon>Euarchontoglires</taxon>
        <taxon>Primates</taxon>
        <taxon>Haplorrhini</taxon>
        <taxon>Catarrhini</taxon>
        <taxon>Cercopithecidae</taxon>
        <taxon>Cercopithecinae</taxon>
        <taxon>Papio</taxon>
    </lineage>
</organism>
<dbReference type="Ensembl" id="ENSPANT00000082538.1">
    <property type="protein sequence ID" value="ENSPANP00000058135.1"/>
    <property type="gene ID" value="ENSPANG00000008812.3"/>
</dbReference>
<gene>
    <name evidence="3" type="primary">HHLA1</name>
</gene>
<keyword evidence="2" id="KW-0732">Signal</keyword>
<reference evidence="3" key="2">
    <citation type="submission" date="2025-08" db="UniProtKB">
        <authorList>
            <consortium name="Ensembl"/>
        </authorList>
    </citation>
    <scope>IDENTIFICATION</scope>
</reference>
<feature type="compositionally biased region" description="Polar residues" evidence="1">
    <location>
        <begin position="420"/>
        <end position="445"/>
    </location>
</feature>
<feature type="region of interest" description="Disordered" evidence="1">
    <location>
        <begin position="270"/>
        <end position="331"/>
    </location>
</feature>
<dbReference type="PANTHER" id="PTHR15299:SF3">
    <property type="entry name" value="HERV-H LTR-ASSOCIATING PROTEIN 1"/>
    <property type="match status" value="1"/>
</dbReference>
<name>A0A8I5P185_PAPAN</name>
<dbReference type="AlphaFoldDB" id="A0A8I5P185"/>
<dbReference type="Proteomes" id="UP000028761">
    <property type="component" value="Chromosome 8"/>
</dbReference>
<feature type="signal peptide" evidence="2">
    <location>
        <begin position="1"/>
        <end position="29"/>
    </location>
</feature>
<accession>A0A8I5P185</accession>
<feature type="compositionally biased region" description="Polar residues" evidence="1">
    <location>
        <begin position="273"/>
        <end position="301"/>
    </location>
</feature>
<dbReference type="PANTHER" id="PTHR15299">
    <property type="entry name" value="HERV-H LTR-ASSOCIATING PROTEIN 1"/>
    <property type="match status" value="1"/>
</dbReference>
<evidence type="ECO:0000256" key="2">
    <source>
        <dbReference type="SAM" id="SignalP"/>
    </source>
</evidence>
<evidence type="ECO:0000313" key="4">
    <source>
        <dbReference type="Proteomes" id="UP000028761"/>
    </source>
</evidence>
<proteinExistence type="predicted"/>
<dbReference type="OMA" id="MEAMRYC"/>
<feature type="region of interest" description="Disordered" evidence="1">
    <location>
        <begin position="415"/>
        <end position="459"/>
    </location>
</feature>
<sequence>MLSFLSRGPPVRLCVGVACVLSLWNTVSGIKGEAKKEKGMTFLPTTGKWVVRAPFQLTCLEIKMLRRKKTGHSSVWVTTSALNLDFLLSGLRGEERKEKGVAFLATTELPARSIDLSALNLTELVNGMLSRALKDSKKFFSLLSVTSYSSFAFHKFSVAVYNISNLKTVDPAKFPTRYCYCLNNRTNDLSDFTALLVDIIGNSTSYLTEIFKSTSILSVSQSNASDCIFICVMTGKSGRNLSDFWEMEEKYPIINYTFTSGMSGVLGAATRGTARTSKPTTKSQKTLPSTSPWRWAQSTPWASALRTSPWIKTAAPSERGETLSTDRPPELPARATATWVSASHTLPALATRRVARTQWVTVDRQTWASISSMPWAQIIGEKKPGGSPWETRSPPPTTAGAEEAMYTTSLLAPPAGIMATTGSPSQDSPTSGAFTHGTQTPSPTKATAPRDPQTGDLSAEWTFTPGEEPVLVPRPHQVSRCPQPLFKVGAMAAAPLTLAIQRLNPCLMELCHFFQQCLCMGQRSPRTEDMRYCLENYSWFLKNATYICQRVKRVSHSHTLKQKCLENICKSV</sequence>
<feature type="region of interest" description="Disordered" evidence="1">
    <location>
        <begin position="379"/>
        <end position="400"/>
    </location>
</feature>
<reference evidence="3" key="3">
    <citation type="submission" date="2025-09" db="UniProtKB">
        <authorList>
            <consortium name="Ensembl"/>
        </authorList>
    </citation>
    <scope>IDENTIFICATION</scope>
</reference>
<dbReference type="GeneTree" id="ENSGT00530000064699"/>
<reference evidence="3 4" key="1">
    <citation type="submission" date="2012-03" db="EMBL/GenBank/DDBJ databases">
        <title>Whole Genome Assembly of Papio anubis.</title>
        <authorList>
            <person name="Liu Y.L."/>
            <person name="Abraham K.A."/>
            <person name="Akbar H.A."/>
            <person name="Ali S.A."/>
            <person name="Anosike U.A."/>
            <person name="Aqrawi P.A."/>
            <person name="Arias F.A."/>
            <person name="Attaway T.A."/>
            <person name="Awwad R.A."/>
            <person name="Babu C.B."/>
            <person name="Bandaranaike D.B."/>
            <person name="Battles P.B."/>
            <person name="Bell A.B."/>
            <person name="Beltran B.B."/>
            <person name="Berhane-Mersha D.B."/>
            <person name="Bess C.B."/>
            <person name="Bickham C.B."/>
            <person name="Bolden T.B."/>
            <person name="Carter K.C."/>
            <person name="Chau D.C."/>
            <person name="Chavez A.C."/>
            <person name="Clerc-Blankenburg K.C."/>
            <person name="Coyle M.C."/>
            <person name="Dao M.D."/>
            <person name="Davila M.L.D."/>
            <person name="Davy-Carroll L.D."/>
            <person name="Denson S.D."/>
            <person name="Dinh H.D."/>
            <person name="Fernandez S.F."/>
            <person name="Fernando P.F."/>
            <person name="Forbes L.F."/>
            <person name="Francis C.F."/>
            <person name="Francisco L.F."/>
            <person name="Fu Q.F."/>
            <person name="Garcia-Iii R.G."/>
            <person name="Garrett T.G."/>
            <person name="Gross S.G."/>
            <person name="Gubbala S.G."/>
            <person name="Hirani K.H."/>
            <person name="Hogues M.H."/>
            <person name="Hollins B.H."/>
            <person name="Jackson L.J."/>
            <person name="Javaid M.J."/>
            <person name="Jhangiani S.J."/>
            <person name="Johnson A.J."/>
            <person name="Johnson B.J."/>
            <person name="Jones J.J."/>
            <person name="Joshi V.J."/>
            <person name="Kalu J.K."/>
            <person name="Khan N.K."/>
            <person name="Korchina V.K."/>
            <person name="Kovar C.K."/>
            <person name="Lago L.L."/>
            <person name="Lara F.L."/>
            <person name="Le T.-K.L."/>
            <person name="Lee S.L."/>
            <person name="Legall-Iii F.L."/>
            <person name="Lemon S.L."/>
            <person name="Liu J.L."/>
            <person name="Liu Y.-S.L."/>
            <person name="Liyanage D.L."/>
            <person name="Lopez J.L."/>
            <person name="Lorensuhewa L.L."/>
            <person name="Mata R.M."/>
            <person name="Mathew T.M."/>
            <person name="Mercado C.M."/>
            <person name="Mercado I.M."/>
            <person name="Morales K.M."/>
            <person name="Morgan M.M."/>
            <person name="Munidasa M.M."/>
            <person name="Ngo D.N."/>
            <person name="Nguyen L.N."/>
            <person name="Nguyen T.N."/>
            <person name="Nguyen N.N."/>
            <person name="Obregon M.O."/>
            <person name="Okwuonu G.O."/>
            <person name="Ongeri F.O."/>
            <person name="Onwere C.O."/>
            <person name="Osifeso I.O."/>
            <person name="Parra A.P."/>
            <person name="Patil S.P."/>
            <person name="Perez A.P."/>
            <person name="Perez Y.P."/>
            <person name="Pham C.P."/>
            <person name="Pu L.-L.P."/>
            <person name="Puazo M.P."/>
            <person name="Quiroz J.Q."/>
            <person name="Rouhana J.R."/>
            <person name="Ruiz M.R."/>
            <person name="Ruiz S.-J.R."/>
            <person name="Saada N.S."/>
            <person name="Santibanez J.S."/>
            <person name="Scheel M.S."/>
            <person name="Schneider B.S."/>
            <person name="Simmons D.S."/>
            <person name="Sisson I.S."/>
            <person name="Tang L.-Y.T."/>
            <person name="Thornton R.T."/>
            <person name="Tisius J.T."/>
            <person name="Toledanes G.T."/>
            <person name="Trejos Z.T."/>
            <person name="Usmani K.U."/>
            <person name="Varghese R.V."/>
            <person name="Vattathil S.V."/>
            <person name="Vee V.V."/>
            <person name="Walker D.W."/>
            <person name="Weissenberger G.W."/>
            <person name="White C.W."/>
            <person name="Williams A.W."/>
            <person name="Woodworth J.W."/>
            <person name="Wright R.W."/>
            <person name="Zhu Y.Z."/>
            <person name="Han Y.H."/>
            <person name="Newsham I.N."/>
            <person name="Nazareth L.N."/>
            <person name="Worley K.W."/>
            <person name="Muzny D.M."/>
            <person name="Rogers J.R."/>
            <person name="Gibbs R.G."/>
        </authorList>
    </citation>
    <scope>NUCLEOTIDE SEQUENCE [LARGE SCALE GENOMIC DNA]</scope>
</reference>
<evidence type="ECO:0000313" key="3">
    <source>
        <dbReference type="Ensembl" id="ENSPANP00000058135.1"/>
    </source>
</evidence>
<evidence type="ECO:0000256" key="1">
    <source>
        <dbReference type="SAM" id="MobiDB-lite"/>
    </source>
</evidence>
<dbReference type="InterPro" id="IPR037643">
    <property type="entry name" value="HHLA1"/>
</dbReference>
<keyword evidence="4" id="KW-1185">Reference proteome</keyword>
<feature type="chain" id="PRO_5035195641" evidence="2">
    <location>
        <begin position="30"/>
        <end position="572"/>
    </location>
</feature>
<protein>
    <submittedName>
        <fullName evidence="3">HHLA1 neighbor of OC90</fullName>
    </submittedName>
</protein>